<keyword evidence="2" id="KW-0067">ATP-binding</keyword>
<reference evidence="2 3" key="1">
    <citation type="submission" date="2020-10" db="EMBL/GenBank/DDBJ databases">
        <title>Connecting structure to function with the recovery of over 1000 high-quality activated sludge metagenome-assembled genomes encoding full-length rRNA genes using long-read sequencing.</title>
        <authorList>
            <person name="Singleton C.M."/>
            <person name="Petriglieri F."/>
            <person name="Kristensen J.M."/>
            <person name="Kirkegaard R.H."/>
            <person name="Michaelsen T.Y."/>
            <person name="Andersen M.H."/>
            <person name="Karst S.M."/>
            <person name="Dueholm M.S."/>
            <person name="Nielsen P.H."/>
            <person name="Albertsen M."/>
        </authorList>
    </citation>
    <scope>NUCLEOTIDE SEQUENCE [LARGE SCALE GENOMIC DNA]</scope>
    <source>
        <strain evidence="2">Fred_18-Q3-R57-64_BAT3C.720</strain>
    </source>
</reference>
<accession>A0A935T5T6</accession>
<dbReference type="Pfam" id="PF01695">
    <property type="entry name" value="IstB_IS21"/>
    <property type="match status" value="1"/>
</dbReference>
<evidence type="ECO:0000313" key="3">
    <source>
        <dbReference type="Proteomes" id="UP000706151"/>
    </source>
</evidence>
<comment type="caution">
    <text evidence="2">The sequence shown here is derived from an EMBL/GenBank/DDBJ whole genome shotgun (WGS) entry which is preliminary data.</text>
</comment>
<evidence type="ECO:0000259" key="1">
    <source>
        <dbReference type="Pfam" id="PF01695"/>
    </source>
</evidence>
<name>A0A935T5T6_9PROT</name>
<organism evidence="2 3">
    <name type="scientific">Candidatus Accumulibacter affinis</name>
    <dbReference type="NCBI Taxonomy" id="2954384"/>
    <lineage>
        <taxon>Bacteria</taxon>
        <taxon>Pseudomonadati</taxon>
        <taxon>Pseudomonadota</taxon>
        <taxon>Betaproteobacteria</taxon>
        <taxon>Candidatus Accumulibacter</taxon>
    </lineage>
</organism>
<protein>
    <submittedName>
        <fullName evidence="2">ATP-binding protein</fullName>
    </submittedName>
</protein>
<feature type="domain" description="IstB-like ATP-binding" evidence="1">
    <location>
        <begin position="16"/>
        <end position="88"/>
    </location>
</feature>
<dbReference type="AlphaFoldDB" id="A0A935T5T6"/>
<evidence type="ECO:0000313" key="2">
    <source>
        <dbReference type="EMBL" id="MBK7953520.1"/>
    </source>
</evidence>
<dbReference type="EMBL" id="JADJOT010000006">
    <property type="protein sequence ID" value="MBK7953520.1"/>
    <property type="molecule type" value="Genomic_DNA"/>
</dbReference>
<dbReference type="SUPFAM" id="SSF52540">
    <property type="entry name" value="P-loop containing nucleoside triphosphate hydrolases"/>
    <property type="match status" value="1"/>
</dbReference>
<sequence length="88" mass="10007">MRSFAGRFWRAGASALVDELGYLPIDKRGADRLFQVISGRYEHGVMIIIANRAYQHWSEIFNHDTTLTLALLDRLLDDAETILIEGKS</sequence>
<gene>
    <name evidence="2" type="ORF">IPK02_05855</name>
</gene>
<dbReference type="GO" id="GO:0005524">
    <property type="term" value="F:ATP binding"/>
    <property type="evidence" value="ECO:0007669"/>
    <property type="project" value="UniProtKB-KW"/>
</dbReference>
<dbReference type="InterPro" id="IPR027417">
    <property type="entry name" value="P-loop_NTPase"/>
</dbReference>
<dbReference type="InterPro" id="IPR002611">
    <property type="entry name" value="IstB_ATP-bd"/>
</dbReference>
<dbReference type="Proteomes" id="UP000706151">
    <property type="component" value="Unassembled WGS sequence"/>
</dbReference>
<proteinExistence type="predicted"/>
<dbReference type="Gene3D" id="3.40.50.300">
    <property type="entry name" value="P-loop containing nucleotide triphosphate hydrolases"/>
    <property type="match status" value="1"/>
</dbReference>
<keyword evidence="2" id="KW-0547">Nucleotide-binding</keyword>